<feature type="domain" description="Reductase C-terminal" evidence="6">
    <location>
        <begin position="324"/>
        <end position="408"/>
    </location>
</feature>
<dbReference type="SUPFAM" id="SSF51905">
    <property type="entry name" value="FAD/NAD(P)-binding domain"/>
    <property type="match status" value="1"/>
</dbReference>
<sequence>MTQADLVIVGTGHGGAQAAIALRQHGYTGSILMVGRDAEPPYERPPLSKEYLSGEKPFERMLIRPEQFWADKDIGLRLGSAVTKVDPAAKELAIAGGETIGYETLIWAAGGDPRRLSCPGADLGGIHAVRDKADVDRLRAELEAGDTRVVVIGGGYIGLEAAAVLRKHGCSVTLLEAQERVLSRVAGEDLSRFYEEEHRRQGVDLRLEAEVASLEGDGDRVTGVTLTSGETIDCDMVVVGIGIVPAVGPLIAAGAAGANGLDVDQYCRTSLPDIYAIGDCAAHANRYAGGAVIRLESVQNAHDMASTAAKAICGDKVPYDALPWFWSNQYDLRLQTAGLSFGYDSTVLRGDPAERSFSVIYLREGRVIALDCVNRTKDYAQGRKLVEMRASVDPVLLHNTEVQLKELL</sequence>
<evidence type="ECO:0000256" key="3">
    <source>
        <dbReference type="ARBA" id="ARBA00022827"/>
    </source>
</evidence>
<reference evidence="7 8" key="1">
    <citation type="submission" date="2019-12" db="EMBL/GenBank/DDBJ databases">
        <title>Genomic-based taxomic classification of the family Erythrobacteraceae.</title>
        <authorList>
            <person name="Xu L."/>
        </authorList>
    </citation>
    <scope>NUCLEOTIDE SEQUENCE [LARGE SCALE GENOMIC DNA]</scope>
    <source>
        <strain evidence="7 8">MCCC 1K02066</strain>
    </source>
</reference>
<evidence type="ECO:0000259" key="5">
    <source>
        <dbReference type="Pfam" id="PF07992"/>
    </source>
</evidence>
<dbReference type="AlphaFoldDB" id="A0A6I4URU3"/>
<dbReference type="Pfam" id="PF14759">
    <property type="entry name" value="Reductase_C"/>
    <property type="match status" value="1"/>
</dbReference>
<dbReference type="Pfam" id="PF07992">
    <property type="entry name" value="Pyr_redox_2"/>
    <property type="match status" value="1"/>
</dbReference>
<organism evidence="7 8">
    <name type="scientific">Croceibacterium soli</name>
    <dbReference type="NCBI Taxonomy" id="1739690"/>
    <lineage>
        <taxon>Bacteria</taxon>
        <taxon>Pseudomonadati</taxon>
        <taxon>Pseudomonadota</taxon>
        <taxon>Alphaproteobacteria</taxon>
        <taxon>Sphingomonadales</taxon>
        <taxon>Erythrobacteraceae</taxon>
        <taxon>Croceibacterium</taxon>
    </lineage>
</organism>
<dbReference type="InterPro" id="IPR028202">
    <property type="entry name" value="Reductase_C"/>
</dbReference>
<dbReference type="InterPro" id="IPR016156">
    <property type="entry name" value="FAD/NAD-linked_Rdtase_dimer_sf"/>
</dbReference>
<dbReference type="Gene3D" id="3.50.50.60">
    <property type="entry name" value="FAD/NAD(P)-binding domain"/>
    <property type="match status" value="2"/>
</dbReference>
<gene>
    <name evidence="7" type="ORF">GRI75_01655</name>
</gene>
<keyword evidence="2" id="KW-0285">Flavoprotein</keyword>
<dbReference type="Proteomes" id="UP000469159">
    <property type="component" value="Unassembled WGS sequence"/>
</dbReference>
<dbReference type="OrthoDB" id="7809559at2"/>
<evidence type="ECO:0000256" key="4">
    <source>
        <dbReference type="ARBA" id="ARBA00023002"/>
    </source>
</evidence>
<accession>A0A6I4URU3</accession>
<feature type="domain" description="FAD/NAD(P)-binding" evidence="5">
    <location>
        <begin position="5"/>
        <end position="305"/>
    </location>
</feature>
<proteinExistence type="predicted"/>
<dbReference type="EMBL" id="WTYK01000001">
    <property type="protein sequence ID" value="MXP40349.1"/>
    <property type="molecule type" value="Genomic_DNA"/>
</dbReference>
<name>A0A6I4URU3_9SPHN</name>
<dbReference type="PRINTS" id="PR00411">
    <property type="entry name" value="PNDRDTASEI"/>
</dbReference>
<dbReference type="PANTHER" id="PTHR43557">
    <property type="entry name" value="APOPTOSIS-INDUCING FACTOR 1"/>
    <property type="match status" value="1"/>
</dbReference>
<dbReference type="PANTHER" id="PTHR43557:SF2">
    <property type="entry name" value="RIESKE DOMAIN-CONTAINING PROTEIN-RELATED"/>
    <property type="match status" value="1"/>
</dbReference>
<keyword evidence="8" id="KW-1185">Reference proteome</keyword>
<dbReference type="SUPFAM" id="SSF55424">
    <property type="entry name" value="FAD/NAD-linked reductases, dimerisation (C-terminal) domain"/>
    <property type="match status" value="1"/>
</dbReference>
<dbReference type="InterPro" id="IPR036188">
    <property type="entry name" value="FAD/NAD-bd_sf"/>
</dbReference>
<evidence type="ECO:0000256" key="2">
    <source>
        <dbReference type="ARBA" id="ARBA00022630"/>
    </source>
</evidence>
<evidence type="ECO:0000256" key="1">
    <source>
        <dbReference type="ARBA" id="ARBA00001974"/>
    </source>
</evidence>
<dbReference type="GO" id="GO:0005737">
    <property type="term" value="C:cytoplasm"/>
    <property type="evidence" value="ECO:0007669"/>
    <property type="project" value="TreeGrafter"/>
</dbReference>
<keyword evidence="4" id="KW-0560">Oxidoreductase</keyword>
<comment type="cofactor">
    <cofactor evidence="1">
        <name>FAD</name>
        <dbReference type="ChEBI" id="CHEBI:57692"/>
    </cofactor>
</comment>
<evidence type="ECO:0000313" key="7">
    <source>
        <dbReference type="EMBL" id="MXP40349.1"/>
    </source>
</evidence>
<dbReference type="GO" id="GO:0016651">
    <property type="term" value="F:oxidoreductase activity, acting on NAD(P)H"/>
    <property type="evidence" value="ECO:0007669"/>
    <property type="project" value="TreeGrafter"/>
</dbReference>
<dbReference type="InterPro" id="IPR050446">
    <property type="entry name" value="FAD-oxidoreductase/Apoptosis"/>
</dbReference>
<comment type="caution">
    <text evidence="7">The sequence shown here is derived from an EMBL/GenBank/DDBJ whole genome shotgun (WGS) entry which is preliminary data.</text>
</comment>
<dbReference type="RefSeq" id="WP_160745189.1">
    <property type="nucleotide sequence ID" value="NZ_WTYK01000001.1"/>
</dbReference>
<evidence type="ECO:0000313" key="8">
    <source>
        <dbReference type="Proteomes" id="UP000469159"/>
    </source>
</evidence>
<evidence type="ECO:0000259" key="6">
    <source>
        <dbReference type="Pfam" id="PF14759"/>
    </source>
</evidence>
<keyword evidence="3" id="KW-0274">FAD</keyword>
<dbReference type="PRINTS" id="PR00368">
    <property type="entry name" value="FADPNR"/>
</dbReference>
<dbReference type="Gene3D" id="3.30.390.30">
    <property type="match status" value="1"/>
</dbReference>
<protein>
    <submittedName>
        <fullName evidence="7">NAD(P)-binding protein</fullName>
    </submittedName>
</protein>
<dbReference type="InterPro" id="IPR023753">
    <property type="entry name" value="FAD/NAD-binding_dom"/>
</dbReference>